<dbReference type="EMBL" id="JAEHOE010000055">
    <property type="protein sequence ID" value="KAG2491226.1"/>
    <property type="molecule type" value="Genomic_DNA"/>
</dbReference>
<evidence type="ECO:0000313" key="2">
    <source>
        <dbReference type="EMBL" id="KAG2491226.1"/>
    </source>
</evidence>
<accession>A0A835XZD8</accession>
<feature type="region of interest" description="Disordered" evidence="1">
    <location>
        <begin position="142"/>
        <end position="184"/>
    </location>
</feature>
<evidence type="ECO:0000313" key="3">
    <source>
        <dbReference type="Proteomes" id="UP000612055"/>
    </source>
</evidence>
<evidence type="ECO:0000256" key="1">
    <source>
        <dbReference type="SAM" id="MobiDB-lite"/>
    </source>
</evidence>
<dbReference type="OrthoDB" id="549098at2759"/>
<name>A0A835XZD8_9CHLO</name>
<gene>
    <name evidence="2" type="ORF">HYH03_010434</name>
</gene>
<dbReference type="AlphaFoldDB" id="A0A835XZD8"/>
<sequence>MLSTGVGLMLRGSIAALRPLSGLQGLPGASAGALCSGACSSSSSAGCCSFGSTRPGGCSCRSPAFSTLSPRGGLPAAPSSSAAFSTSAAARAAVTAAPSASTPSPPTAAGQAAAVAVAGGRQLFKPSGDIPPEARAKLADELEAEEAASSGRAPRGRRVLSPQRASANQAAEATGGLAPSTSSPAAIAAASRGVTTSDWDEAEVRFVFDKLIGGLTKSGKKGTARKIVSDALRVMQAQLKKGSLEEVK</sequence>
<reference evidence="2" key="1">
    <citation type="journal article" date="2020" name="bioRxiv">
        <title>Comparative genomics of Chlamydomonas.</title>
        <authorList>
            <person name="Craig R.J."/>
            <person name="Hasan A.R."/>
            <person name="Ness R.W."/>
            <person name="Keightley P.D."/>
        </authorList>
    </citation>
    <scope>NUCLEOTIDE SEQUENCE</scope>
    <source>
        <strain evidence="2">CCAP 11/70</strain>
    </source>
</reference>
<keyword evidence="3" id="KW-1185">Reference proteome</keyword>
<comment type="caution">
    <text evidence="2">The sequence shown here is derived from an EMBL/GenBank/DDBJ whole genome shotgun (WGS) entry which is preliminary data.</text>
</comment>
<dbReference type="Proteomes" id="UP000612055">
    <property type="component" value="Unassembled WGS sequence"/>
</dbReference>
<organism evidence="2 3">
    <name type="scientific">Edaphochlamys debaryana</name>
    <dbReference type="NCBI Taxonomy" id="47281"/>
    <lineage>
        <taxon>Eukaryota</taxon>
        <taxon>Viridiplantae</taxon>
        <taxon>Chlorophyta</taxon>
        <taxon>core chlorophytes</taxon>
        <taxon>Chlorophyceae</taxon>
        <taxon>CS clade</taxon>
        <taxon>Chlamydomonadales</taxon>
        <taxon>Chlamydomonadales incertae sedis</taxon>
        <taxon>Edaphochlamys</taxon>
    </lineage>
</organism>
<protein>
    <submittedName>
        <fullName evidence="2">Uncharacterized protein</fullName>
    </submittedName>
</protein>
<proteinExistence type="predicted"/>